<dbReference type="PANTHER" id="PTHR30126:SF40">
    <property type="entry name" value="HTH-TYPE TRANSCRIPTIONAL REGULATOR GLTR"/>
    <property type="match status" value="1"/>
</dbReference>
<comment type="caution">
    <text evidence="6">The sequence shown here is derived from an EMBL/GenBank/DDBJ whole genome shotgun (WGS) entry which is preliminary data.</text>
</comment>
<dbReference type="PANTHER" id="PTHR30126">
    <property type="entry name" value="HTH-TYPE TRANSCRIPTIONAL REGULATOR"/>
    <property type="match status" value="1"/>
</dbReference>
<evidence type="ECO:0000256" key="1">
    <source>
        <dbReference type="ARBA" id="ARBA00009437"/>
    </source>
</evidence>
<dbReference type="GO" id="GO:0000976">
    <property type="term" value="F:transcription cis-regulatory region binding"/>
    <property type="evidence" value="ECO:0007669"/>
    <property type="project" value="TreeGrafter"/>
</dbReference>
<dbReference type="PROSITE" id="PS50931">
    <property type="entry name" value="HTH_LYSR"/>
    <property type="match status" value="1"/>
</dbReference>
<gene>
    <name evidence="6" type="primary">cmpR_2</name>
    <name evidence="6" type="ORF">BEH84_00787</name>
</gene>
<dbReference type="Proteomes" id="UP000095003">
    <property type="component" value="Unassembled WGS sequence"/>
</dbReference>
<keyword evidence="2" id="KW-0805">Transcription regulation</keyword>
<dbReference type="Pfam" id="PF03466">
    <property type="entry name" value="LysR_substrate"/>
    <property type="match status" value="1"/>
</dbReference>
<protein>
    <submittedName>
        <fullName evidence="6">HTH-type transcriptional activator CmpR</fullName>
    </submittedName>
</protein>
<dbReference type="SUPFAM" id="SSF53850">
    <property type="entry name" value="Periplasmic binding protein-like II"/>
    <property type="match status" value="1"/>
</dbReference>
<evidence type="ECO:0000256" key="3">
    <source>
        <dbReference type="ARBA" id="ARBA00023125"/>
    </source>
</evidence>
<dbReference type="Pfam" id="PF00126">
    <property type="entry name" value="HTH_1"/>
    <property type="match status" value="1"/>
</dbReference>
<evidence type="ECO:0000313" key="6">
    <source>
        <dbReference type="EMBL" id="ODM13072.1"/>
    </source>
</evidence>
<dbReference type="FunFam" id="1.10.10.10:FF:000001">
    <property type="entry name" value="LysR family transcriptional regulator"/>
    <property type="match status" value="1"/>
</dbReference>
<evidence type="ECO:0000259" key="5">
    <source>
        <dbReference type="PROSITE" id="PS50931"/>
    </source>
</evidence>
<reference evidence="6 7" key="1">
    <citation type="submission" date="2016-07" db="EMBL/GenBank/DDBJ databases">
        <title>Characterization of isolates of Eisenbergiella tayi derived from blood cultures, using whole genome sequencing.</title>
        <authorList>
            <person name="Burdz T."/>
            <person name="Wiebe D."/>
            <person name="Huynh C."/>
            <person name="Bernard K."/>
        </authorList>
    </citation>
    <scope>NUCLEOTIDE SEQUENCE [LARGE SCALE GENOMIC DNA]</scope>
    <source>
        <strain evidence="6 7">NML 120489</strain>
    </source>
</reference>
<dbReference type="InterPro" id="IPR036388">
    <property type="entry name" value="WH-like_DNA-bd_sf"/>
</dbReference>
<keyword evidence="3" id="KW-0238">DNA-binding</keyword>
<evidence type="ECO:0000313" key="7">
    <source>
        <dbReference type="Proteomes" id="UP000095003"/>
    </source>
</evidence>
<evidence type="ECO:0000256" key="4">
    <source>
        <dbReference type="ARBA" id="ARBA00023163"/>
    </source>
</evidence>
<dbReference type="InterPro" id="IPR000847">
    <property type="entry name" value="LysR_HTH_N"/>
</dbReference>
<dbReference type="PRINTS" id="PR00039">
    <property type="entry name" value="HTHLYSR"/>
</dbReference>
<proteinExistence type="inferred from homology"/>
<organism evidence="6 7">
    <name type="scientific">Eisenbergiella tayi</name>
    <dbReference type="NCBI Taxonomy" id="1432052"/>
    <lineage>
        <taxon>Bacteria</taxon>
        <taxon>Bacillati</taxon>
        <taxon>Bacillota</taxon>
        <taxon>Clostridia</taxon>
        <taxon>Lachnospirales</taxon>
        <taxon>Lachnospiraceae</taxon>
        <taxon>Eisenbergiella</taxon>
    </lineage>
</organism>
<dbReference type="CDD" id="cd05466">
    <property type="entry name" value="PBP2_LTTR_substrate"/>
    <property type="match status" value="1"/>
</dbReference>
<dbReference type="EMBL" id="MCGI01000001">
    <property type="protein sequence ID" value="ODM13072.1"/>
    <property type="molecule type" value="Genomic_DNA"/>
</dbReference>
<name>A0A1E3AWJ4_9FIRM</name>
<dbReference type="InterPro" id="IPR036390">
    <property type="entry name" value="WH_DNA-bd_sf"/>
</dbReference>
<feature type="domain" description="HTH lysR-type" evidence="5">
    <location>
        <begin position="11"/>
        <end position="68"/>
    </location>
</feature>
<dbReference type="InterPro" id="IPR005119">
    <property type="entry name" value="LysR_subst-bd"/>
</dbReference>
<comment type="similarity">
    <text evidence="1">Belongs to the LysR transcriptional regulatory family.</text>
</comment>
<evidence type="ECO:0000256" key="2">
    <source>
        <dbReference type="ARBA" id="ARBA00023015"/>
    </source>
</evidence>
<dbReference type="Gene3D" id="1.10.10.10">
    <property type="entry name" value="Winged helix-like DNA-binding domain superfamily/Winged helix DNA-binding domain"/>
    <property type="match status" value="1"/>
</dbReference>
<dbReference type="Gene3D" id="3.40.190.290">
    <property type="match status" value="1"/>
</dbReference>
<dbReference type="AlphaFoldDB" id="A0A1E3AWJ4"/>
<keyword evidence="4" id="KW-0804">Transcription</keyword>
<sequence>MSFRTRGQDDMEIKNICTFVKAAELGNFTKAAQELGYAQSTVTAQIQQLENELHVNLFERNGKRIVLSASGKEFLQYAYQIIKYESMAVEHFSLSGEPEGELNIGIMETICASEFVNLFQNFSLNYHQVSLNLQIVTTHQALDMLEKGKFDLIFLLDNKISRPDMVTAREYPVDISFFCASGHPLASQKDITLEQLLQEPFILTEKGCNYREVFESEVAARGQTLTCITEIGYTRYIIQAVSRRLGIGLLPAMTLSEALRLGTISLIQVQNYQIRMSIQVIYSNKRRISLPLRAFLDSL</sequence>
<accession>A0A1E3AWJ4</accession>
<dbReference type="SUPFAM" id="SSF46785">
    <property type="entry name" value="Winged helix' DNA-binding domain"/>
    <property type="match status" value="1"/>
</dbReference>
<dbReference type="GO" id="GO:0003700">
    <property type="term" value="F:DNA-binding transcription factor activity"/>
    <property type="evidence" value="ECO:0007669"/>
    <property type="project" value="InterPro"/>
</dbReference>